<dbReference type="OrthoDB" id="9803176at2"/>
<reference evidence="2 3" key="1">
    <citation type="submission" date="2014-03" db="EMBL/GenBank/DDBJ databases">
        <title>Complete genome sequence of Pseudomonas stutzeri 19SMN4.</title>
        <authorList>
            <person name="Brunet-Galmes I."/>
            <person name="Nogales B."/>
            <person name="Busquets A."/>
            <person name="Pena A."/>
            <person name="Gomila M."/>
            <person name="Garcia-Valdes E."/>
            <person name="Lalucat J."/>
            <person name="Bennasar A."/>
            <person name="Bosch R."/>
        </authorList>
    </citation>
    <scope>NUCLEOTIDE SEQUENCE [LARGE SCALE GENOMIC DNA]</scope>
    <source>
        <strain evidence="2 3">19SMN4</strain>
    </source>
</reference>
<dbReference type="InterPro" id="IPR036641">
    <property type="entry name" value="HPT_dom_sf"/>
</dbReference>
<proteinExistence type="predicted"/>
<dbReference type="Pfam" id="PF26379">
    <property type="entry name" value="FimL_2nd"/>
    <property type="match status" value="1"/>
</dbReference>
<feature type="domain" description="Scaffold protein FimL second" evidence="1">
    <location>
        <begin position="156"/>
        <end position="292"/>
    </location>
</feature>
<sequence>MVTGATSLGLVRDELFATMEEAEQSLEHFIIDRNNGGLLQQAVENLKQVRGTLNLIELTGAELLAQEILQLATDIPVGAGEDRDVQLAALSNALYVLRRYLESVDASRQEIPELLLPAINALRQACAQPALPESFFFSVRLDHARPAVDVPARSGAAPVAEARRLRQMYQVGLLGFIREENLPASLKLMNRALTRLDHLFIESPASRLCWIGSAALESQLDGQLLPRKSRKQLFSRLDRELKQVLGNPAYEAPRSLLKELLYVVALADTQGPIASQVRQVFSLSSLPFTDHLLEEESQRLAGPGQAVMRSLSSAIREELASLKDLLDLIERGTAQAEAYSNLHNLLGKMAKTLGMVGLSSAASTLQTQLGDVSVWSLEHTPEAHVIQRLADAVLYVESMVASLERGDRRDTKPQVARPGMEAEAFANHQLTEARIVVIDEATAGLALAKRAITAYLESNGEKLHLANVPFSLQAVRGGLRFLEQERAADLIGACADFIQKQMLESNQMPPEQLLETLADALTSLEYYLEGGAVLRRDDSRVSVLDLASESVRALGMPVAA</sequence>
<dbReference type="PATRIC" id="fig|316.97.peg.2145"/>
<dbReference type="EMBL" id="CP007509">
    <property type="protein sequence ID" value="AHY42921.1"/>
    <property type="molecule type" value="Genomic_DNA"/>
</dbReference>
<dbReference type="KEGG" id="pstu:UIB01_10740"/>
<gene>
    <name evidence="2" type="ORF">UIB01_10740</name>
</gene>
<organism evidence="2 3">
    <name type="scientific">Stutzerimonas stutzeri</name>
    <name type="common">Pseudomonas stutzeri</name>
    <dbReference type="NCBI Taxonomy" id="316"/>
    <lineage>
        <taxon>Bacteria</taxon>
        <taxon>Pseudomonadati</taxon>
        <taxon>Pseudomonadota</taxon>
        <taxon>Gammaproteobacteria</taxon>
        <taxon>Pseudomonadales</taxon>
        <taxon>Pseudomonadaceae</taxon>
        <taxon>Stutzerimonas</taxon>
    </lineage>
</organism>
<dbReference type="Proteomes" id="UP000025238">
    <property type="component" value="Chromosome"/>
</dbReference>
<evidence type="ECO:0000313" key="2">
    <source>
        <dbReference type="EMBL" id="AHY42921.1"/>
    </source>
</evidence>
<accession>A0A023WSF5</accession>
<evidence type="ECO:0000313" key="3">
    <source>
        <dbReference type="Proteomes" id="UP000025238"/>
    </source>
</evidence>
<dbReference type="AlphaFoldDB" id="A0A023WSF5"/>
<evidence type="ECO:0000259" key="1">
    <source>
        <dbReference type="Pfam" id="PF26379"/>
    </source>
</evidence>
<name>A0A023WSF5_STUST</name>
<dbReference type="InterPro" id="IPR058661">
    <property type="entry name" value="FimL_2nd"/>
</dbReference>
<dbReference type="SUPFAM" id="SSF47226">
    <property type="entry name" value="Histidine-containing phosphotransfer domain, HPT domain"/>
    <property type="match status" value="2"/>
</dbReference>
<dbReference type="GO" id="GO:0000160">
    <property type="term" value="P:phosphorelay signal transduction system"/>
    <property type="evidence" value="ECO:0007669"/>
    <property type="project" value="InterPro"/>
</dbReference>
<protein>
    <submittedName>
        <fullName evidence="2">Ferrous iron transporter B</fullName>
    </submittedName>
</protein>